<dbReference type="Proteomes" id="UP000285023">
    <property type="component" value="Unassembled WGS sequence"/>
</dbReference>
<feature type="region of interest" description="Disordered" evidence="1">
    <location>
        <begin position="17"/>
        <end position="37"/>
    </location>
</feature>
<dbReference type="PROSITE" id="PS51257">
    <property type="entry name" value="PROKAR_LIPOPROTEIN"/>
    <property type="match status" value="1"/>
</dbReference>
<organism evidence="3 4">
    <name type="scientific">Sphingomonas edaphi</name>
    <dbReference type="NCBI Taxonomy" id="2315689"/>
    <lineage>
        <taxon>Bacteria</taxon>
        <taxon>Pseudomonadati</taxon>
        <taxon>Pseudomonadota</taxon>
        <taxon>Alphaproteobacteria</taxon>
        <taxon>Sphingomonadales</taxon>
        <taxon>Sphingomonadaceae</taxon>
        <taxon>Sphingomonas</taxon>
    </lineage>
</organism>
<proteinExistence type="predicted"/>
<comment type="caution">
    <text evidence="3">The sequence shown here is derived from an EMBL/GenBank/DDBJ whole genome shotgun (WGS) entry which is preliminary data.</text>
</comment>
<dbReference type="EMBL" id="QXTF01000002">
    <property type="protein sequence ID" value="RIX29341.1"/>
    <property type="molecule type" value="Genomic_DNA"/>
</dbReference>
<keyword evidence="2" id="KW-0732">Signal</keyword>
<dbReference type="AlphaFoldDB" id="A0A418PZS6"/>
<dbReference type="OrthoDB" id="7584845at2"/>
<name>A0A418PZS6_9SPHN</name>
<evidence type="ECO:0000256" key="1">
    <source>
        <dbReference type="SAM" id="MobiDB-lite"/>
    </source>
</evidence>
<protein>
    <recommendedName>
        <fullName evidence="5">DUF3300 domain-containing protein</fullName>
    </recommendedName>
</protein>
<reference evidence="3 4" key="1">
    <citation type="submission" date="2018-09" db="EMBL/GenBank/DDBJ databases">
        <title>Sphingomonas sp. DAC4.</title>
        <authorList>
            <person name="Seo T."/>
        </authorList>
    </citation>
    <scope>NUCLEOTIDE SEQUENCE [LARGE SCALE GENOMIC DNA]</scope>
    <source>
        <strain evidence="3 4">DAC4</strain>
    </source>
</reference>
<feature type="chain" id="PRO_5019504436" description="DUF3300 domain-containing protein" evidence="2">
    <location>
        <begin position="22"/>
        <end position="167"/>
    </location>
</feature>
<accession>A0A418PZS6</accession>
<feature type="signal peptide" evidence="2">
    <location>
        <begin position="1"/>
        <end position="21"/>
    </location>
</feature>
<evidence type="ECO:0000313" key="4">
    <source>
        <dbReference type="Proteomes" id="UP000285023"/>
    </source>
</evidence>
<keyword evidence="4" id="KW-1185">Reference proteome</keyword>
<gene>
    <name evidence="3" type="ORF">D3M59_08585</name>
</gene>
<evidence type="ECO:0008006" key="5">
    <source>
        <dbReference type="Google" id="ProtNLM"/>
    </source>
</evidence>
<evidence type="ECO:0000256" key="2">
    <source>
        <dbReference type="SAM" id="SignalP"/>
    </source>
</evidence>
<sequence>MRRLSPFIAIAALSACSGPSAGPEPSLAPRPAEAIDPRIPIPGDIPAGPADAALLGELDGLVSQARAGVGPFQSLEATASRLAALAGPVSSEGWVSAQQALSRLVEQYGVTTRAAADIDALAAQRLKERRWIGVADQRAIASASTEVGAIDDTQSAAIARIREQLAR</sequence>
<evidence type="ECO:0000313" key="3">
    <source>
        <dbReference type="EMBL" id="RIX29341.1"/>
    </source>
</evidence>
<dbReference type="RefSeq" id="WP_119533230.1">
    <property type="nucleotide sequence ID" value="NZ_QXTF01000002.1"/>
</dbReference>